<dbReference type="EMBL" id="QKSB01000001">
    <property type="protein sequence ID" value="PZE18325.1"/>
    <property type="molecule type" value="Genomic_DNA"/>
</dbReference>
<dbReference type="AlphaFoldDB" id="A0A2W1NFQ8"/>
<proteinExistence type="predicted"/>
<keyword evidence="2" id="KW-1185">Reference proteome</keyword>
<dbReference type="RefSeq" id="WP_111061226.1">
    <property type="nucleotide sequence ID" value="NZ_JBHUCU010000007.1"/>
</dbReference>
<comment type="caution">
    <text evidence="1">The sequence shown here is derived from an EMBL/GenBank/DDBJ whole genome shotgun (WGS) entry which is preliminary data.</text>
</comment>
<evidence type="ECO:0000313" key="2">
    <source>
        <dbReference type="Proteomes" id="UP000249248"/>
    </source>
</evidence>
<dbReference type="GO" id="GO:0019867">
    <property type="term" value="C:outer membrane"/>
    <property type="evidence" value="ECO:0007669"/>
    <property type="project" value="InterPro"/>
</dbReference>
<protein>
    <recommendedName>
        <fullName evidence="3">LptE family protein</fullName>
    </recommendedName>
</protein>
<gene>
    <name evidence="1" type="ORF">DNU06_00375</name>
</gene>
<dbReference type="OrthoDB" id="9790776at2"/>
<dbReference type="GO" id="GO:0043165">
    <property type="term" value="P:Gram-negative-bacterium-type cell outer membrane assembly"/>
    <property type="evidence" value="ECO:0007669"/>
    <property type="project" value="InterPro"/>
</dbReference>
<dbReference type="PROSITE" id="PS51257">
    <property type="entry name" value="PROKAR_LIPOPROTEIN"/>
    <property type="match status" value="1"/>
</dbReference>
<dbReference type="Pfam" id="PF04390">
    <property type="entry name" value="LptE"/>
    <property type="match status" value="1"/>
</dbReference>
<evidence type="ECO:0000313" key="1">
    <source>
        <dbReference type="EMBL" id="PZE18325.1"/>
    </source>
</evidence>
<sequence length="163" mass="17984">MRKLFTILLLLPFLQGCFSYSVLDGSIDAENFAVEIFEERAANAPVGYGSQFTEYLKDFIIGRSSLKLSNSTADIQISGRITNYLVNPVAVQGDQTAAQNRLTITVLVTVVNNKNPLESFEQSFSQFSDFSADSDLSSVEDALLEDINAKLGQDIINKLTSNW</sequence>
<accession>A0A2W1NFQ8</accession>
<dbReference type="Proteomes" id="UP000249248">
    <property type="component" value="Unassembled WGS sequence"/>
</dbReference>
<dbReference type="InterPro" id="IPR007485">
    <property type="entry name" value="LPS_assembly_LptE"/>
</dbReference>
<name>A0A2W1NFQ8_9FLAO</name>
<reference evidence="1 2" key="1">
    <citation type="submission" date="2018-06" db="EMBL/GenBank/DDBJ databases">
        <title>The draft genome sequence of Crocinitomix sp. SM1701.</title>
        <authorList>
            <person name="Zhang X."/>
        </authorList>
    </citation>
    <scope>NUCLEOTIDE SEQUENCE [LARGE SCALE GENOMIC DNA]</scope>
    <source>
        <strain evidence="1 2">SM1701</strain>
    </source>
</reference>
<evidence type="ECO:0008006" key="3">
    <source>
        <dbReference type="Google" id="ProtNLM"/>
    </source>
</evidence>
<organism evidence="1 2">
    <name type="scientific">Putridiphycobacter roseus</name>
    <dbReference type="NCBI Taxonomy" id="2219161"/>
    <lineage>
        <taxon>Bacteria</taxon>
        <taxon>Pseudomonadati</taxon>
        <taxon>Bacteroidota</taxon>
        <taxon>Flavobacteriia</taxon>
        <taxon>Flavobacteriales</taxon>
        <taxon>Crocinitomicaceae</taxon>
        <taxon>Putridiphycobacter</taxon>
    </lineage>
</organism>